<keyword evidence="1" id="KW-0812">Transmembrane</keyword>
<keyword evidence="1" id="KW-0472">Membrane</keyword>
<evidence type="ECO:0000256" key="1">
    <source>
        <dbReference type="SAM" id="Phobius"/>
    </source>
</evidence>
<keyword evidence="1" id="KW-1133">Transmembrane helix</keyword>
<gene>
    <name evidence="2" type="ordered locus">Mahau_1860</name>
</gene>
<accession>F4A1B8</accession>
<feature type="transmembrane region" description="Helical" evidence="1">
    <location>
        <begin position="43"/>
        <end position="60"/>
    </location>
</feature>
<name>F4A1B8_MAHA5</name>
<evidence type="ECO:0000313" key="2">
    <source>
        <dbReference type="EMBL" id="AEE97037.1"/>
    </source>
</evidence>
<keyword evidence="3" id="KW-1185">Reference proteome</keyword>
<dbReference type="KEGG" id="mas:Mahau_1860"/>
<evidence type="ECO:0000313" key="3">
    <source>
        <dbReference type="Proteomes" id="UP000008457"/>
    </source>
</evidence>
<proteinExistence type="predicted"/>
<dbReference type="Proteomes" id="UP000008457">
    <property type="component" value="Chromosome"/>
</dbReference>
<feature type="transmembrane region" description="Helical" evidence="1">
    <location>
        <begin position="7"/>
        <end position="23"/>
    </location>
</feature>
<dbReference type="EMBL" id="CP002360">
    <property type="protein sequence ID" value="AEE97037.1"/>
    <property type="molecule type" value="Genomic_DNA"/>
</dbReference>
<protein>
    <submittedName>
        <fullName evidence="2">Uncharacterized protein</fullName>
    </submittedName>
</protein>
<reference evidence="2 3" key="2">
    <citation type="journal article" date="2011" name="Stand. Genomic Sci.">
        <title>Complete genome sequence of Mahella australiensis type strain (50-1 BON).</title>
        <authorList>
            <person name="Sikorski J."/>
            <person name="Teshima H."/>
            <person name="Nolan M."/>
            <person name="Lucas S."/>
            <person name="Hammon N."/>
            <person name="Deshpande S."/>
            <person name="Cheng J.F."/>
            <person name="Pitluck S."/>
            <person name="Liolios K."/>
            <person name="Pagani I."/>
            <person name="Ivanova N."/>
            <person name="Huntemann M."/>
            <person name="Mavromatis K."/>
            <person name="Ovchinikova G."/>
            <person name="Pati A."/>
            <person name="Tapia R."/>
            <person name="Han C."/>
            <person name="Goodwin L."/>
            <person name="Chen A."/>
            <person name="Palaniappan K."/>
            <person name="Land M."/>
            <person name="Hauser L."/>
            <person name="Ngatchou-Djao O.D."/>
            <person name="Rohde M."/>
            <person name="Pukall R."/>
            <person name="Spring S."/>
            <person name="Abt B."/>
            <person name="Goker M."/>
            <person name="Detter J.C."/>
            <person name="Woyke T."/>
            <person name="Bristow J."/>
            <person name="Markowitz V."/>
            <person name="Hugenholtz P."/>
            <person name="Eisen J.A."/>
            <person name="Kyrpides N.C."/>
            <person name="Klenk H.P."/>
            <person name="Lapidus A."/>
        </authorList>
    </citation>
    <scope>NUCLEOTIDE SEQUENCE [LARGE SCALE GENOMIC DNA]</scope>
    <source>
        <strain evidence="3">DSM 15567 / CIP 107919 / 50-1 BON</strain>
    </source>
</reference>
<sequence>MPTGSGFFGGAWLWIIILFFLFTGFGKNDDVAATGASGVDESLLFFFLLLVIIYQGCICGETA</sequence>
<dbReference type="RefSeq" id="WP_013781465.1">
    <property type="nucleotide sequence ID" value="NC_015520.1"/>
</dbReference>
<dbReference type="HOGENOM" id="CLU_2880569_0_0_9"/>
<organism evidence="2 3">
    <name type="scientific">Mahella australiensis (strain DSM 15567 / CIP 107919 / 50-1 BON)</name>
    <dbReference type="NCBI Taxonomy" id="697281"/>
    <lineage>
        <taxon>Bacteria</taxon>
        <taxon>Bacillati</taxon>
        <taxon>Bacillota</taxon>
        <taxon>Clostridia</taxon>
        <taxon>Thermoanaerobacterales</taxon>
        <taxon>Thermoanaerobacterales Family IV. Incertae Sedis</taxon>
        <taxon>Mahella</taxon>
    </lineage>
</organism>
<reference evidence="3" key="1">
    <citation type="submission" date="2010-11" db="EMBL/GenBank/DDBJ databases">
        <title>The complete genome of Mahella australiensis DSM 15567.</title>
        <authorList>
            <consortium name="US DOE Joint Genome Institute (JGI-PGF)"/>
            <person name="Lucas S."/>
            <person name="Copeland A."/>
            <person name="Lapidus A."/>
            <person name="Bruce D."/>
            <person name="Goodwin L."/>
            <person name="Pitluck S."/>
            <person name="Kyrpides N."/>
            <person name="Mavromatis K."/>
            <person name="Pagani I."/>
            <person name="Ivanova N."/>
            <person name="Teshima H."/>
            <person name="Brettin T."/>
            <person name="Detter J.C."/>
            <person name="Han C."/>
            <person name="Tapia R."/>
            <person name="Land M."/>
            <person name="Hauser L."/>
            <person name="Markowitz V."/>
            <person name="Cheng J.-F."/>
            <person name="Hugenholtz P."/>
            <person name="Woyke T."/>
            <person name="Wu D."/>
            <person name="Spring S."/>
            <person name="Pukall R."/>
            <person name="Steenblock K."/>
            <person name="Schneider S."/>
            <person name="Klenk H.-P."/>
            <person name="Eisen J.A."/>
        </authorList>
    </citation>
    <scope>NUCLEOTIDE SEQUENCE [LARGE SCALE GENOMIC DNA]</scope>
    <source>
        <strain evidence="3">DSM 15567 / CIP 107919 / 50-1 BON</strain>
    </source>
</reference>
<dbReference type="AlphaFoldDB" id="F4A1B8"/>
<dbReference type="STRING" id="697281.Mahau_1860"/>